<dbReference type="NCBIfam" id="NF001972">
    <property type="entry name" value="PRK00753.1"/>
    <property type="match status" value="1"/>
</dbReference>
<keyword evidence="3 8" id="KW-0602">Photosynthesis</keyword>
<evidence type="ECO:0000256" key="8">
    <source>
        <dbReference type="HAMAP-Rule" id="MF_01317"/>
    </source>
</evidence>
<evidence type="ECO:0000256" key="7">
    <source>
        <dbReference type="ARBA" id="ARBA00023276"/>
    </source>
</evidence>
<comment type="subcellular location">
    <subcellularLocation>
        <location evidence="8">Cellular thylakoid membrane</location>
        <topology evidence="8">Single-pass membrane protein</topology>
    </subcellularLocation>
    <subcellularLocation>
        <location evidence="1">Membrane</location>
        <topology evidence="1">Single-pass membrane protein</topology>
    </subcellularLocation>
</comment>
<comment type="similarity">
    <text evidence="8">Belongs to the PsbL family.</text>
</comment>
<evidence type="ECO:0000313" key="10">
    <source>
        <dbReference type="Proteomes" id="UP000035067"/>
    </source>
</evidence>
<feature type="transmembrane region" description="Helical" evidence="8">
    <location>
        <begin position="20"/>
        <end position="38"/>
    </location>
</feature>
<evidence type="ECO:0000256" key="3">
    <source>
        <dbReference type="ARBA" id="ARBA00022531"/>
    </source>
</evidence>
<comment type="subunit">
    <text evidence="8">PSII is composed of 1 copy each of membrane proteins PsbA, PsbB, PsbC, PsbD, PsbE, PsbF, PsbH, PsbI, PsbJ, PsbK, PsbL, PsbM, PsbT, PsbX, PsbY, PsbZ, Psb30/Ycf12, peripheral proteins PsbO, CyanoQ(PsbQ), PsbU, PsbV and a large number of cofactors. It forms dimeric complexes.</text>
</comment>
<dbReference type="AlphaFoldDB" id="A0A0G2HJE3"/>
<dbReference type="GO" id="GO:0009539">
    <property type="term" value="C:photosystem II reaction center"/>
    <property type="evidence" value="ECO:0007669"/>
    <property type="project" value="InterPro"/>
</dbReference>
<dbReference type="InterPro" id="IPR003372">
    <property type="entry name" value="PSII_PsbL"/>
</dbReference>
<organism evidence="9 10">
    <name type="scientific">Candidatus Synechococcus spongiarum SP3</name>
    <dbReference type="NCBI Taxonomy" id="1604020"/>
    <lineage>
        <taxon>Bacteria</taxon>
        <taxon>Bacillati</taxon>
        <taxon>Cyanobacteriota</taxon>
        <taxon>Cyanophyceae</taxon>
        <taxon>Synechococcales</taxon>
        <taxon>Synechococcaceae</taxon>
        <taxon>Synechococcus</taxon>
    </lineage>
</organism>
<dbReference type="Proteomes" id="UP000035067">
    <property type="component" value="Unassembled WGS sequence"/>
</dbReference>
<dbReference type="HAMAP" id="MF_01317">
    <property type="entry name" value="PSII_PsbL"/>
    <property type="match status" value="1"/>
</dbReference>
<dbReference type="SUPFAM" id="SSF161017">
    <property type="entry name" value="Photosystem II reaction center protein L, PsbL"/>
    <property type="match status" value="1"/>
</dbReference>
<proteinExistence type="inferred from homology"/>
<dbReference type="InterPro" id="IPR037266">
    <property type="entry name" value="PSII_PsbL_sf"/>
</dbReference>
<keyword evidence="2 8" id="KW-0674">Reaction center</keyword>
<reference evidence="9 10" key="1">
    <citation type="submission" date="2015-01" db="EMBL/GenBank/DDBJ databases">
        <title>Lifestyle Evolution in Cyanobacterial Symbionts of Sponges.</title>
        <authorList>
            <person name="Burgsdorf I."/>
            <person name="Slaby B.M."/>
            <person name="Handley K.M."/>
            <person name="Haber M."/>
            <person name="Blom J."/>
            <person name="Marshall C.W."/>
            <person name="Gilbert J.A."/>
            <person name="Hentschel U."/>
            <person name="Steindler L."/>
        </authorList>
    </citation>
    <scope>NUCLEOTIDE SEQUENCE [LARGE SCALE GENOMIC DNA]</scope>
    <source>
        <strain evidence="9">SP3</strain>
    </source>
</reference>
<name>A0A0G2HJE3_9SYNE</name>
<dbReference type="EMBL" id="JXQG01000072">
    <property type="protein sequence ID" value="KKZ10904.1"/>
    <property type="molecule type" value="Genomic_DNA"/>
</dbReference>
<evidence type="ECO:0000313" key="9">
    <source>
        <dbReference type="EMBL" id="KKZ10904.1"/>
    </source>
</evidence>
<evidence type="ECO:0000256" key="6">
    <source>
        <dbReference type="ARBA" id="ARBA00023136"/>
    </source>
</evidence>
<accession>A0A0G2HJE3</accession>
<keyword evidence="6 8" id="KW-0472">Membrane</keyword>
<evidence type="ECO:0000256" key="1">
    <source>
        <dbReference type="ARBA" id="ARBA00004167"/>
    </source>
</evidence>
<dbReference type="Pfam" id="PF02419">
    <property type="entry name" value="PsbL"/>
    <property type="match status" value="1"/>
</dbReference>
<dbReference type="GO" id="GO:0015979">
    <property type="term" value="P:photosynthesis"/>
    <property type="evidence" value="ECO:0007669"/>
    <property type="project" value="UniProtKB-UniRule"/>
</dbReference>
<dbReference type="GO" id="GO:0031676">
    <property type="term" value="C:plasma membrane-derived thylakoid membrane"/>
    <property type="evidence" value="ECO:0007669"/>
    <property type="project" value="UniProtKB-SubCell"/>
</dbReference>
<evidence type="ECO:0000256" key="4">
    <source>
        <dbReference type="ARBA" id="ARBA00022692"/>
    </source>
</evidence>
<gene>
    <name evidence="8 9" type="primary">psbL</name>
    <name evidence="9" type="ORF">TE42_09210</name>
</gene>
<keyword evidence="5 8" id="KW-1133">Transmembrane helix</keyword>
<dbReference type="PATRIC" id="fig|1604020.3.peg.1996"/>
<keyword evidence="7 8" id="KW-0604">Photosystem II</keyword>
<keyword evidence="4 8" id="KW-0812">Transmembrane</keyword>
<evidence type="ECO:0000256" key="2">
    <source>
        <dbReference type="ARBA" id="ARBA00022469"/>
    </source>
</evidence>
<comment type="function">
    <text evidence="8">One of the components of the core complex of photosystem II (PSII). PSII is a light-driven water:plastoquinone oxidoreductase that uses light energy to abstract electrons from H(2)O, generating O(2) and a proton gradient subsequently used for ATP formation. It consists of a core antenna complex that captures photons, and an electron transfer chain that converts photonic excitation into a charge separation. This subunit is found at the monomer-monomer interface and is required for correct PSII assembly and/or dimerization.</text>
</comment>
<sequence length="39" mass="4483">MERNTNPNTLPVELNRTSLFLGLLLVFTCGILFSSYFFN</sequence>
<protein>
    <recommendedName>
        <fullName evidence="8">Photosystem II reaction center protein L</fullName>
        <shortName evidence="8">PSII-L</shortName>
    </recommendedName>
</protein>
<evidence type="ECO:0000256" key="5">
    <source>
        <dbReference type="ARBA" id="ARBA00022989"/>
    </source>
</evidence>
<comment type="caution">
    <text evidence="9">The sequence shown here is derived from an EMBL/GenBank/DDBJ whole genome shotgun (WGS) entry which is preliminary data.</text>
</comment>